<protein>
    <recommendedName>
        <fullName evidence="4">Cyclase</fullName>
    </recommendedName>
</protein>
<dbReference type="Proteomes" id="UP000305778">
    <property type="component" value="Unassembled WGS sequence"/>
</dbReference>
<dbReference type="AlphaFoldDB" id="A0A4U0SKW1"/>
<evidence type="ECO:0000256" key="1">
    <source>
        <dbReference type="SAM" id="MobiDB-lite"/>
    </source>
</evidence>
<dbReference type="GO" id="GO:0004061">
    <property type="term" value="F:arylformamidase activity"/>
    <property type="evidence" value="ECO:0007669"/>
    <property type="project" value="InterPro"/>
</dbReference>
<dbReference type="PANTHER" id="PTHR31118:SF32">
    <property type="entry name" value="KYNURENINE FORMAMIDASE"/>
    <property type="match status" value="1"/>
</dbReference>
<gene>
    <name evidence="2" type="ORF">FCI23_17170</name>
</gene>
<comment type="caution">
    <text evidence="2">The sequence shown here is derived from an EMBL/GenBank/DDBJ whole genome shotgun (WGS) entry which is preliminary data.</text>
</comment>
<dbReference type="OrthoDB" id="7067800at2"/>
<dbReference type="Pfam" id="PF04199">
    <property type="entry name" value="Cyclase"/>
    <property type="match status" value="1"/>
</dbReference>
<dbReference type="InterPro" id="IPR037175">
    <property type="entry name" value="KFase_sf"/>
</dbReference>
<dbReference type="EMBL" id="SUMC01000014">
    <property type="protein sequence ID" value="TKA10484.1"/>
    <property type="molecule type" value="Genomic_DNA"/>
</dbReference>
<feature type="region of interest" description="Disordered" evidence="1">
    <location>
        <begin position="124"/>
        <end position="189"/>
    </location>
</feature>
<reference evidence="2 3" key="1">
    <citation type="submission" date="2019-04" db="EMBL/GenBank/DDBJ databases">
        <title>Streptomyces oryziradicis sp. nov., a novel actinomycete isolated from rhizosphere soil of rice (Oryza sativa L.).</title>
        <authorList>
            <person name="Li C."/>
        </authorList>
    </citation>
    <scope>NUCLEOTIDE SEQUENCE [LARGE SCALE GENOMIC DNA]</scope>
    <source>
        <strain evidence="2 3">NEAU-C40</strain>
    </source>
</reference>
<proteinExistence type="predicted"/>
<dbReference type="PANTHER" id="PTHR31118">
    <property type="entry name" value="CYCLASE-LIKE PROTEIN 2"/>
    <property type="match status" value="1"/>
</dbReference>
<dbReference type="InterPro" id="IPR007325">
    <property type="entry name" value="KFase/CYL"/>
</dbReference>
<evidence type="ECO:0008006" key="4">
    <source>
        <dbReference type="Google" id="ProtNLM"/>
    </source>
</evidence>
<feature type="compositionally biased region" description="Basic and acidic residues" evidence="1">
    <location>
        <begin position="168"/>
        <end position="182"/>
    </location>
</feature>
<keyword evidence="3" id="KW-1185">Reference proteome</keyword>
<name>A0A4U0SKW1_9ACTN</name>
<accession>A0A4U0SKW1</accession>
<dbReference type="GO" id="GO:0019441">
    <property type="term" value="P:L-tryptophan catabolic process to kynurenine"/>
    <property type="evidence" value="ECO:0007669"/>
    <property type="project" value="InterPro"/>
</dbReference>
<evidence type="ECO:0000313" key="3">
    <source>
        <dbReference type="Proteomes" id="UP000305778"/>
    </source>
</evidence>
<evidence type="ECO:0000313" key="2">
    <source>
        <dbReference type="EMBL" id="TKA10484.1"/>
    </source>
</evidence>
<feature type="compositionally biased region" description="Low complexity" evidence="1">
    <location>
        <begin position="151"/>
        <end position="162"/>
    </location>
</feature>
<dbReference type="Gene3D" id="3.50.30.50">
    <property type="entry name" value="Putative cyclase"/>
    <property type="match status" value="1"/>
</dbReference>
<sequence>MLHWGRRPEIEIVESRADGAVSNVSRWRIGAHTGTHIDAPAHFVDGGKTVDQIDLAALNGPARVLDLTHVEEQITAADLDTAGLGDIGDEVRVLLRTTNSATVLRTPWKSAAWVGLAPGLRPPGRAQRGCHHPPALLRGPARHGRRRPAVPAQGGHRPARAGPGAGPVRERLPYPLHTDRQRGRGGPAQ</sequence>
<organism evidence="2 3">
    <name type="scientific">Actinacidiphila oryziradicis</name>
    <dbReference type="NCBI Taxonomy" id="2571141"/>
    <lineage>
        <taxon>Bacteria</taxon>
        <taxon>Bacillati</taxon>
        <taxon>Actinomycetota</taxon>
        <taxon>Actinomycetes</taxon>
        <taxon>Kitasatosporales</taxon>
        <taxon>Streptomycetaceae</taxon>
        <taxon>Actinacidiphila</taxon>
    </lineage>
</organism>
<dbReference type="SUPFAM" id="SSF102198">
    <property type="entry name" value="Putative cyclase"/>
    <property type="match status" value="1"/>
</dbReference>